<reference evidence="1" key="1">
    <citation type="submission" date="2014-09" db="EMBL/GenBank/DDBJ databases">
        <authorList>
            <person name="Magalhaes I.L.F."/>
            <person name="Oliveira U."/>
            <person name="Santos F.R."/>
            <person name="Vidigal T.H.D.A."/>
            <person name="Brescovit A.D."/>
            <person name="Santos A.J."/>
        </authorList>
    </citation>
    <scope>NUCLEOTIDE SEQUENCE</scope>
    <source>
        <tissue evidence="1">Shoot tissue taken approximately 20 cm above the soil surface</tissue>
    </source>
</reference>
<protein>
    <submittedName>
        <fullName evidence="1">Uncharacterized protein</fullName>
    </submittedName>
</protein>
<name>A0A0A9F0L6_ARUDO</name>
<organism evidence="1">
    <name type="scientific">Arundo donax</name>
    <name type="common">Giant reed</name>
    <name type="synonym">Donax arundinaceus</name>
    <dbReference type="NCBI Taxonomy" id="35708"/>
    <lineage>
        <taxon>Eukaryota</taxon>
        <taxon>Viridiplantae</taxon>
        <taxon>Streptophyta</taxon>
        <taxon>Embryophyta</taxon>
        <taxon>Tracheophyta</taxon>
        <taxon>Spermatophyta</taxon>
        <taxon>Magnoliopsida</taxon>
        <taxon>Liliopsida</taxon>
        <taxon>Poales</taxon>
        <taxon>Poaceae</taxon>
        <taxon>PACMAD clade</taxon>
        <taxon>Arundinoideae</taxon>
        <taxon>Arundineae</taxon>
        <taxon>Arundo</taxon>
    </lineage>
</organism>
<sequence>MKGRFVKRPATGGGAAIAAAPCAVT</sequence>
<reference evidence="1" key="2">
    <citation type="journal article" date="2015" name="Data Brief">
        <title>Shoot transcriptome of the giant reed, Arundo donax.</title>
        <authorList>
            <person name="Barrero R.A."/>
            <person name="Guerrero F.D."/>
            <person name="Moolhuijzen P."/>
            <person name="Goolsby J.A."/>
            <person name="Tidwell J."/>
            <person name="Bellgard S.E."/>
            <person name="Bellgard M.I."/>
        </authorList>
    </citation>
    <scope>NUCLEOTIDE SEQUENCE</scope>
    <source>
        <tissue evidence="1">Shoot tissue taken approximately 20 cm above the soil surface</tissue>
    </source>
</reference>
<proteinExistence type="predicted"/>
<dbReference type="EMBL" id="GBRH01192009">
    <property type="protein sequence ID" value="JAE05887.1"/>
    <property type="molecule type" value="Transcribed_RNA"/>
</dbReference>
<dbReference type="AlphaFoldDB" id="A0A0A9F0L6"/>
<accession>A0A0A9F0L6</accession>
<evidence type="ECO:0000313" key="1">
    <source>
        <dbReference type="EMBL" id="JAE05887.1"/>
    </source>
</evidence>